<dbReference type="InterPro" id="IPR023796">
    <property type="entry name" value="Serpin_dom"/>
</dbReference>
<gene>
    <name evidence="2" type="ORF">O3G_MSEX008287</name>
</gene>
<name>A0A921Z944_MANSE</name>
<dbReference type="AlphaFoldDB" id="A0A921Z944"/>
<reference evidence="2" key="1">
    <citation type="journal article" date="2016" name="Insect Biochem. Mol. Biol.">
        <title>Multifaceted biological insights from a draft genome sequence of the tobacco hornworm moth, Manduca sexta.</title>
        <authorList>
            <person name="Kanost M.R."/>
            <person name="Arrese E.L."/>
            <person name="Cao X."/>
            <person name="Chen Y.R."/>
            <person name="Chellapilla S."/>
            <person name="Goldsmith M.R."/>
            <person name="Grosse-Wilde E."/>
            <person name="Heckel D.G."/>
            <person name="Herndon N."/>
            <person name="Jiang H."/>
            <person name="Papanicolaou A."/>
            <person name="Qu J."/>
            <person name="Soulages J.L."/>
            <person name="Vogel H."/>
            <person name="Walters J."/>
            <person name="Waterhouse R.M."/>
            <person name="Ahn S.J."/>
            <person name="Almeida F.C."/>
            <person name="An C."/>
            <person name="Aqrawi P."/>
            <person name="Bretschneider A."/>
            <person name="Bryant W.B."/>
            <person name="Bucks S."/>
            <person name="Chao H."/>
            <person name="Chevignon G."/>
            <person name="Christen J.M."/>
            <person name="Clarke D.F."/>
            <person name="Dittmer N.T."/>
            <person name="Ferguson L.C.F."/>
            <person name="Garavelou S."/>
            <person name="Gordon K.H.J."/>
            <person name="Gunaratna R.T."/>
            <person name="Han Y."/>
            <person name="Hauser F."/>
            <person name="He Y."/>
            <person name="Heidel-Fischer H."/>
            <person name="Hirsh A."/>
            <person name="Hu Y."/>
            <person name="Jiang H."/>
            <person name="Kalra D."/>
            <person name="Klinner C."/>
            <person name="Konig C."/>
            <person name="Kovar C."/>
            <person name="Kroll A.R."/>
            <person name="Kuwar S.S."/>
            <person name="Lee S.L."/>
            <person name="Lehman R."/>
            <person name="Li K."/>
            <person name="Li Z."/>
            <person name="Liang H."/>
            <person name="Lovelace S."/>
            <person name="Lu Z."/>
            <person name="Mansfield J.H."/>
            <person name="McCulloch K.J."/>
            <person name="Mathew T."/>
            <person name="Morton B."/>
            <person name="Muzny D.M."/>
            <person name="Neunemann D."/>
            <person name="Ongeri F."/>
            <person name="Pauchet Y."/>
            <person name="Pu L.L."/>
            <person name="Pyrousis I."/>
            <person name="Rao X.J."/>
            <person name="Redding A."/>
            <person name="Roesel C."/>
            <person name="Sanchez-Gracia A."/>
            <person name="Schaack S."/>
            <person name="Shukla A."/>
            <person name="Tetreau G."/>
            <person name="Wang Y."/>
            <person name="Xiong G.H."/>
            <person name="Traut W."/>
            <person name="Walsh T.K."/>
            <person name="Worley K.C."/>
            <person name="Wu D."/>
            <person name="Wu W."/>
            <person name="Wu Y.Q."/>
            <person name="Zhang X."/>
            <person name="Zou Z."/>
            <person name="Zucker H."/>
            <person name="Briscoe A.D."/>
            <person name="Burmester T."/>
            <person name="Clem R.J."/>
            <person name="Feyereisen R."/>
            <person name="Grimmelikhuijzen C.J.P."/>
            <person name="Hamodrakas S.J."/>
            <person name="Hansson B.S."/>
            <person name="Huguet E."/>
            <person name="Jermiin L.S."/>
            <person name="Lan Q."/>
            <person name="Lehman H.K."/>
            <person name="Lorenzen M."/>
            <person name="Merzendorfer H."/>
            <person name="Michalopoulos I."/>
            <person name="Morton D.B."/>
            <person name="Muthukrishnan S."/>
            <person name="Oakeshott J.G."/>
            <person name="Palmer W."/>
            <person name="Park Y."/>
            <person name="Passarelli A.L."/>
            <person name="Rozas J."/>
            <person name="Schwartz L.M."/>
            <person name="Smith W."/>
            <person name="Southgate A."/>
            <person name="Vilcinskas A."/>
            <person name="Vogt R."/>
            <person name="Wang P."/>
            <person name="Werren J."/>
            <person name="Yu X.Q."/>
            <person name="Zhou J.J."/>
            <person name="Brown S.J."/>
            <person name="Scherer S.E."/>
            <person name="Richards S."/>
            <person name="Blissard G.W."/>
        </authorList>
    </citation>
    <scope>NUCLEOTIDE SEQUENCE</scope>
</reference>
<accession>A0A921Z944</accession>
<proteinExistence type="predicted"/>
<reference evidence="2" key="2">
    <citation type="submission" date="2020-12" db="EMBL/GenBank/DDBJ databases">
        <authorList>
            <person name="Kanost M."/>
        </authorList>
    </citation>
    <scope>NUCLEOTIDE SEQUENCE</scope>
</reference>
<evidence type="ECO:0000313" key="3">
    <source>
        <dbReference type="Proteomes" id="UP000791440"/>
    </source>
</evidence>
<sequence length="130" mass="15047">MLVPRGNSLRRLADHVATTSIHYITQRMHSIRIAVTMPLYTLRMTLLLPNKLEAMGLSRLINTNNASTKSMTLSHAVQRLMFWAEAGRNAFKDDGIEWDETPELELVVDRPYIFFVRWRNLTLMNGNFVL</sequence>
<evidence type="ECO:0000259" key="1">
    <source>
        <dbReference type="Pfam" id="PF00079"/>
    </source>
</evidence>
<dbReference type="EMBL" id="JH668448">
    <property type="protein sequence ID" value="KAG6453643.1"/>
    <property type="molecule type" value="Genomic_DNA"/>
</dbReference>
<protein>
    <recommendedName>
        <fullName evidence="1">Serpin domain-containing protein</fullName>
    </recommendedName>
</protein>
<evidence type="ECO:0000313" key="2">
    <source>
        <dbReference type="EMBL" id="KAG6453643.1"/>
    </source>
</evidence>
<dbReference type="Pfam" id="PF00079">
    <property type="entry name" value="Serpin"/>
    <property type="match status" value="1"/>
</dbReference>
<dbReference type="Proteomes" id="UP000791440">
    <property type="component" value="Unassembled WGS sequence"/>
</dbReference>
<feature type="domain" description="Serpin" evidence="1">
    <location>
        <begin position="2"/>
        <end position="125"/>
    </location>
</feature>
<organism evidence="2 3">
    <name type="scientific">Manduca sexta</name>
    <name type="common">Tobacco hawkmoth</name>
    <name type="synonym">Tobacco hornworm</name>
    <dbReference type="NCBI Taxonomy" id="7130"/>
    <lineage>
        <taxon>Eukaryota</taxon>
        <taxon>Metazoa</taxon>
        <taxon>Ecdysozoa</taxon>
        <taxon>Arthropoda</taxon>
        <taxon>Hexapoda</taxon>
        <taxon>Insecta</taxon>
        <taxon>Pterygota</taxon>
        <taxon>Neoptera</taxon>
        <taxon>Endopterygota</taxon>
        <taxon>Lepidoptera</taxon>
        <taxon>Glossata</taxon>
        <taxon>Ditrysia</taxon>
        <taxon>Bombycoidea</taxon>
        <taxon>Sphingidae</taxon>
        <taxon>Sphinginae</taxon>
        <taxon>Sphingini</taxon>
        <taxon>Manduca</taxon>
    </lineage>
</organism>
<keyword evidence="3" id="KW-1185">Reference proteome</keyword>
<comment type="caution">
    <text evidence="2">The sequence shown here is derived from an EMBL/GenBank/DDBJ whole genome shotgun (WGS) entry which is preliminary data.</text>
</comment>